<evidence type="ECO:0000256" key="1">
    <source>
        <dbReference type="SAM" id="MobiDB-lite"/>
    </source>
</evidence>
<dbReference type="EMBL" id="LAYC01000005">
    <property type="protein sequence ID" value="KYK53937.1"/>
    <property type="molecule type" value="Genomic_DNA"/>
</dbReference>
<sequence>MDKGKPEEINLQQVIEDFMAKVHTEFGRMHAQMETYSVQISALQKNRQQQERTGDESGIPRARIKRKPIPVGDPYDGNKGTFAAWKFCIDRKL</sequence>
<protein>
    <submittedName>
        <fullName evidence="2">Uncharacterized protein</fullName>
    </submittedName>
</protein>
<keyword evidence="3" id="KW-1185">Reference proteome</keyword>
<organism evidence="2 3">
    <name type="scientific">Drechmeria coniospora</name>
    <name type="common">Nematophagous fungus</name>
    <name type="synonym">Meria coniospora</name>
    <dbReference type="NCBI Taxonomy" id="98403"/>
    <lineage>
        <taxon>Eukaryota</taxon>
        <taxon>Fungi</taxon>
        <taxon>Dikarya</taxon>
        <taxon>Ascomycota</taxon>
        <taxon>Pezizomycotina</taxon>
        <taxon>Sordariomycetes</taxon>
        <taxon>Hypocreomycetidae</taxon>
        <taxon>Hypocreales</taxon>
        <taxon>Ophiocordycipitaceae</taxon>
        <taxon>Drechmeria</taxon>
    </lineage>
</organism>
<proteinExistence type="predicted"/>
<gene>
    <name evidence="2" type="ORF">DCS_08288</name>
</gene>
<evidence type="ECO:0000313" key="2">
    <source>
        <dbReference type="EMBL" id="KYK53937.1"/>
    </source>
</evidence>
<dbReference type="Proteomes" id="UP000076580">
    <property type="component" value="Unassembled WGS sequence"/>
</dbReference>
<dbReference type="AlphaFoldDB" id="A0A151GA27"/>
<reference evidence="2 3" key="1">
    <citation type="journal article" date="2016" name="Sci. Rep.">
        <title>Insights into Adaptations to a Near-Obligate Nematode Endoparasitic Lifestyle from the Finished Genome of Drechmeria coniospora.</title>
        <authorList>
            <person name="Zhang L."/>
            <person name="Zhou Z."/>
            <person name="Guo Q."/>
            <person name="Fokkens L."/>
            <person name="Miskei M."/>
            <person name="Pocsi I."/>
            <person name="Zhang W."/>
            <person name="Chen M."/>
            <person name="Wang L."/>
            <person name="Sun Y."/>
            <person name="Donzelli B.G."/>
            <person name="Gibson D.M."/>
            <person name="Nelson D.R."/>
            <person name="Luo J.G."/>
            <person name="Rep M."/>
            <person name="Liu H."/>
            <person name="Yang S."/>
            <person name="Wang J."/>
            <person name="Krasnoff S.B."/>
            <person name="Xu Y."/>
            <person name="Molnar I."/>
            <person name="Lin M."/>
        </authorList>
    </citation>
    <scope>NUCLEOTIDE SEQUENCE [LARGE SCALE GENOMIC DNA]</scope>
    <source>
        <strain evidence="2 3">ARSEF 6962</strain>
    </source>
</reference>
<dbReference type="RefSeq" id="XP_040653289.1">
    <property type="nucleotide sequence ID" value="XM_040805563.1"/>
</dbReference>
<dbReference type="InParanoid" id="A0A151GA27"/>
<dbReference type="GeneID" id="63720931"/>
<comment type="caution">
    <text evidence="2">The sequence shown here is derived from an EMBL/GenBank/DDBJ whole genome shotgun (WGS) entry which is preliminary data.</text>
</comment>
<evidence type="ECO:0000313" key="3">
    <source>
        <dbReference type="Proteomes" id="UP000076580"/>
    </source>
</evidence>
<feature type="region of interest" description="Disordered" evidence="1">
    <location>
        <begin position="43"/>
        <end position="75"/>
    </location>
</feature>
<name>A0A151GA27_DRECN</name>
<accession>A0A151GA27</accession>